<evidence type="ECO:0000256" key="2">
    <source>
        <dbReference type="SAM" id="MobiDB-lite"/>
    </source>
</evidence>
<proteinExistence type="predicted"/>
<dbReference type="InterPro" id="IPR019734">
    <property type="entry name" value="TPR_rpt"/>
</dbReference>
<feature type="transmembrane region" description="Helical" evidence="3">
    <location>
        <begin position="47"/>
        <end position="69"/>
    </location>
</feature>
<dbReference type="PANTHER" id="PTHR12558">
    <property type="entry name" value="CELL DIVISION CYCLE 16,23,27"/>
    <property type="match status" value="1"/>
</dbReference>
<dbReference type="PROSITE" id="PS50005">
    <property type="entry name" value="TPR"/>
    <property type="match status" value="3"/>
</dbReference>
<dbReference type="Gene3D" id="3.40.50.10070">
    <property type="entry name" value="TolB, N-terminal domain"/>
    <property type="match status" value="1"/>
</dbReference>
<sequence length="728" mass="79030">MADGGGFFEELKRRHVWRVAIAYAVVAWLLVQVATQVFPFFNIPDWTVRLVVILIAIGFPIAVIFAWVYELTPEGIRRTAPADSPEARAAHDSRQIGRKLNAVIIGTLVLAVGLLGWRLLALRQAPAAVVAQTSARATDARSGTASSTGSSSPASAASVPGKSIAVLPFENLSADKDNEYFVAGMQDLILTKLADIGDLKVISRTSTLQYGSHPENLKTVGEQLRVATILEGSVQKQGNQVLVNVQLINARTESHIWAESYTRTLDNVFGVEGEVAGKIATALNAKLSPAQSAQLAEAPTTNKAAYDLFLRAEYQANKGLINYDTASYKAAIPLYQQAIQHDVNFALAYARLSYTESELAWFGGGGGNVKQLVQQARADAEQALQLQPDLATAHLAIGYSEYYGRGDYAAALQAFSTALKLKPNDAETLAAQGYVERREGRVDDAIASFRQAQALDPRNSALAYELGTTYQAASAYPEAEGAFQRALALDPDNRNAKAYYSNAILLSTGDIPRALAAVQGDDPQLKLQRVVLLTYQREFKTALALLDGIPDTPDNFPPALNGPKTEQQATLYRLMGDDVHARPLFAQSLPELRAQLKMLTGISRAFQWENIAYAEIALGQTATGLDSIAKSMKILGNAKDRLYGPQIVLFNAQLYAQARRPDLAVPLLSKALATSGIGIYYSPVLLWLDPYWDPIRHEPRFQALLRKYAKYQPAVIPAADSTAAIPPT</sequence>
<dbReference type="PANTHER" id="PTHR12558:SF13">
    <property type="entry name" value="CELL DIVISION CYCLE PROTEIN 27 HOMOLOG"/>
    <property type="match status" value="1"/>
</dbReference>
<dbReference type="InterPro" id="IPR011990">
    <property type="entry name" value="TPR-like_helical_dom_sf"/>
</dbReference>
<feature type="transmembrane region" description="Helical" evidence="3">
    <location>
        <begin position="100"/>
        <end position="120"/>
    </location>
</feature>
<evidence type="ECO:0000256" key="3">
    <source>
        <dbReference type="SAM" id="Phobius"/>
    </source>
</evidence>
<feature type="repeat" description="TPR" evidence="1">
    <location>
        <begin position="426"/>
        <end position="459"/>
    </location>
</feature>
<feature type="repeat" description="TPR" evidence="1">
    <location>
        <begin position="392"/>
        <end position="425"/>
    </location>
</feature>
<protein>
    <submittedName>
        <fullName evidence="4">Tetratricopeptide repeat protein</fullName>
    </submittedName>
</protein>
<gene>
    <name evidence="4" type="ORF">ACFYG5_16920</name>
</gene>
<dbReference type="Gene3D" id="1.25.40.10">
    <property type="entry name" value="Tetratricopeptide repeat domain"/>
    <property type="match status" value="2"/>
</dbReference>
<name>A0AB74UTZ7_9GAMM</name>
<evidence type="ECO:0000256" key="1">
    <source>
        <dbReference type="PROSITE-ProRule" id="PRU00339"/>
    </source>
</evidence>
<accession>A0AB74UTZ7</accession>
<reference evidence="4" key="1">
    <citation type="submission" date="2024-10" db="EMBL/GenBank/DDBJ databases">
        <authorList>
            <person name="Lesea H.P."/>
            <person name="Kuehl J.V."/>
            <person name="Chandonia J.-M."/>
        </authorList>
    </citation>
    <scope>NUCLEOTIDE SEQUENCE</scope>
    <source>
        <strain evidence="4">FW102-FHT14D07</strain>
    </source>
</reference>
<feature type="repeat" description="TPR" evidence="1">
    <location>
        <begin position="460"/>
        <end position="493"/>
    </location>
</feature>
<dbReference type="SMART" id="SM00028">
    <property type="entry name" value="TPR"/>
    <property type="match status" value="4"/>
</dbReference>
<keyword evidence="3" id="KW-1133">Transmembrane helix</keyword>
<dbReference type="SUPFAM" id="SSF48452">
    <property type="entry name" value="TPR-like"/>
    <property type="match status" value="1"/>
</dbReference>
<keyword evidence="1" id="KW-0802">TPR repeat</keyword>
<dbReference type="EMBL" id="CP170721">
    <property type="protein sequence ID" value="XIA18223.1"/>
    <property type="molecule type" value="Genomic_DNA"/>
</dbReference>
<organism evidence="4">
    <name type="scientific">Rhodanobacter sp. FW102-FHT14D07</name>
    <dbReference type="NCBI Taxonomy" id="3351462"/>
    <lineage>
        <taxon>Bacteria</taxon>
        <taxon>Pseudomonadati</taxon>
        <taxon>Pseudomonadota</taxon>
        <taxon>Gammaproteobacteria</taxon>
        <taxon>Lysobacterales</taxon>
        <taxon>Rhodanobacteraceae</taxon>
        <taxon>Rhodanobacter</taxon>
    </lineage>
</organism>
<feature type="region of interest" description="Disordered" evidence="2">
    <location>
        <begin position="139"/>
        <end position="158"/>
    </location>
</feature>
<dbReference type="RefSeq" id="WP_395120662.1">
    <property type="nucleotide sequence ID" value="NZ_CP170721.1"/>
</dbReference>
<evidence type="ECO:0000313" key="4">
    <source>
        <dbReference type="EMBL" id="XIA18223.1"/>
    </source>
</evidence>
<dbReference type="AlphaFoldDB" id="A0AB74UTZ7"/>
<keyword evidence="3" id="KW-0472">Membrane</keyword>
<keyword evidence="3" id="KW-0812">Transmembrane</keyword>
<dbReference type="Pfam" id="PF13432">
    <property type="entry name" value="TPR_16"/>
    <property type="match status" value="2"/>
</dbReference>
<feature type="transmembrane region" description="Helical" evidence="3">
    <location>
        <begin position="20"/>
        <end position="41"/>
    </location>
</feature>